<dbReference type="OrthoDB" id="9796110at2"/>
<sequence length="128" mass="14451">MKYELEEQDKYTIITLKQEKVDSSIAPDIKSKLVKMHAEGVGNLVIDLADVKYMDSSGLSALLVGNRLFTEDGGDFILCNISDHVMKLINISQLDKVLSIVQNKEEAVDLVYMNELEREFKKENPDGE</sequence>
<evidence type="ECO:0000256" key="1">
    <source>
        <dbReference type="ARBA" id="ARBA00009013"/>
    </source>
</evidence>
<evidence type="ECO:0000313" key="5">
    <source>
        <dbReference type="Proteomes" id="UP000298616"/>
    </source>
</evidence>
<dbReference type="PANTHER" id="PTHR33495">
    <property type="entry name" value="ANTI-SIGMA FACTOR ANTAGONIST TM_1081-RELATED-RELATED"/>
    <property type="match status" value="1"/>
</dbReference>
<keyword evidence="5" id="KW-1185">Reference proteome</keyword>
<dbReference type="PROSITE" id="PS50801">
    <property type="entry name" value="STAS"/>
    <property type="match status" value="1"/>
</dbReference>
<dbReference type="CDD" id="cd07043">
    <property type="entry name" value="STAS_anti-anti-sigma_factors"/>
    <property type="match status" value="1"/>
</dbReference>
<protein>
    <recommendedName>
        <fullName evidence="2">Anti-sigma factor antagonist</fullName>
    </recommendedName>
</protein>
<evidence type="ECO:0000259" key="3">
    <source>
        <dbReference type="PROSITE" id="PS50801"/>
    </source>
</evidence>
<evidence type="ECO:0000256" key="2">
    <source>
        <dbReference type="RuleBase" id="RU003749"/>
    </source>
</evidence>
<dbReference type="EMBL" id="CP028923">
    <property type="protein sequence ID" value="QCK15484.1"/>
    <property type="molecule type" value="Genomic_DNA"/>
</dbReference>
<dbReference type="InterPro" id="IPR003658">
    <property type="entry name" value="Anti-sigma_ant"/>
</dbReference>
<dbReference type="Pfam" id="PF01740">
    <property type="entry name" value="STAS"/>
    <property type="match status" value="1"/>
</dbReference>
<dbReference type="GO" id="GO:0043856">
    <property type="term" value="F:anti-sigma factor antagonist activity"/>
    <property type="evidence" value="ECO:0007669"/>
    <property type="project" value="InterPro"/>
</dbReference>
<dbReference type="InterPro" id="IPR036513">
    <property type="entry name" value="STAS_dom_sf"/>
</dbReference>
<evidence type="ECO:0000313" key="4">
    <source>
        <dbReference type="EMBL" id="QCK15484.1"/>
    </source>
</evidence>
<organism evidence="4 5">
    <name type="scientific">Mangrovivirga cuniculi</name>
    <dbReference type="NCBI Taxonomy" id="2715131"/>
    <lineage>
        <taxon>Bacteria</taxon>
        <taxon>Pseudomonadati</taxon>
        <taxon>Bacteroidota</taxon>
        <taxon>Cytophagia</taxon>
        <taxon>Cytophagales</taxon>
        <taxon>Mangrovivirgaceae</taxon>
        <taxon>Mangrovivirga</taxon>
    </lineage>
</organism>
<dbReference type="SUPFAM" id="SSF52091">
    <property type="entry name" value="SpoIIaa-like"/>
    <property type="match status" value="1"/>
</dbReference>
<name>A0A4D7K3S8_9BACT</name>
<dbReference type="InterPro" id="IPR002645">
    <property type="entry name" value="STAS_dom"/>
</dbReference>
<dbReference type="Gene3D" id="3.30.750.24">
    <property type="entry name" value="STAS domain"/>
    <property type="match status" value="1"/>
</dbReference>
<gene>
    <name evidence="4" type="ORF">DCC35_12395</name>
</gene>
<accession>A0A4D7K3S8</accession>
<feature type="domain" description="STAS" evidence="3">
    <location>
        <begin position="21"/>
        <end position="111"/>
    </location>
</feature>
<dbReference type="RefSeq" id="WP_137091081.1">
    <property type="nucleotide sequence ID" value="NZ_CP028923.1"/>
</dbReference>
<dbReference type="NCBIfam" id="TIGR00377">
    <property type="entry name" value="ant_ant_sig"/>
    <property type="match status" value="1"/>
</dbReference>
<comment type="similarity">
    <text evidence="1 2">Belongs to the anti-sigma-factor antagonist family.</text>
</comment>
<proteinExistence type="inferred from homology"/>
<dbReference type="Proteomes" id="UP000298616">
    <property type="component" value="Chromosome"/>
</dbReference>
<reference evidence="4 5" key="1">
    <citation type="submission" date="2018-04" db="EMBL/GenBank/DDBJ databases">
        <title>Complete genome uncultured novel isolate.</title>
        <authorList>
            <person name="Merlino G."/>
        </authorList>
    </citation>
    <scope>NUCLEOTIDE SEQUENCE [LARGE SCALE GENOMIC DNA]</scope>
    <source>
        <strain evidence="5">R1DC9</strain>
    </source>
</reference>
<dbReference type="AlphaFoldDB" id="A0A4D7K3S8"/>
<dbReference type="KEGG" id="fpf:DCC35_12395"/>